<dbReference type="CDD" id="cd12797">
    <property type="entry name" value="M23_peptidase"/>
    <property type="match status" value="1"/>
</dbReference>
<evidence type="ECO:0000259" key="2">
    <source>
        <dbReference type="Pfam" id="PF01551"/>
    </source>
</evidence>
<sequence length="302" mass="31422">MSQHRAAGDRVTPGNAARKPGAGRHSAKHRVARRNTPSSTQIVGLTAALAAAAGAVGFSHSSLASPTQANTAVNLAALSLDTGQQLSGITTARIQARQLATRDSSRVQLADTTTSTKKQAAANKLATQRDAKIAAARSLTAKQATALAAAKAKVEAAEKKARESASRCQIMLTGYHITATFGQGGSRWAHQHTGLDFAAPVGTKIGSVMKGVVIFADWAGPYGRQVQVRHEDGTVTWYNHMSKFSVSVGETVYAGDQVGAVGMTGNTTGPHLHFEVRPGGGSPIDPAPWLRNHCGLDPYTAG</sequence>
<dbReference type="GO" id="GO:0004222">
    <property type="term" value="F:metalloendopeptidase activity"/>
    <property type="evidence" value="ECO:0007669"/>
    <property type="project" value="TreeGrafter"/>
</dbReference>
<dbReference type="PANTHER" id="PTHR21666">
    <property type="entry name" value="PEPTIDASE-RELATED"/>
    <property type="match status" value="1"/>
</dbReference>
<gene>
    <name evidence="3" type="ORF">HDA44_004108</name>
</gene>
<dbReference type="PANTHER" id="PTHR21666:SF270">
    <property type="entry name" value="MUREIN HYDROLASE ACTIVATOR ENVC"/>
    <property type="match status" value="1"/>
</dbReference>
<feature type="domain" description="M23ase beta-sheet core" evidence="2">
    <location>
        <begin position="191"/>
        <end position="286"/>
    </location>
</feature>
<reference evidence="3 4" key="1">
    <citation type="submission" date="2020-08" db="EMBL/GenBank/DDBJ databases">
        <title>Sequencing the genomes of 1000 actinobacteria strains.</title>
        <authorList>
            <person name="Klenk H.-P."/>
        </authorList>
    </citation>
    <scope>NUCLEOTIDE SEQUENCE [LARGE SCALE GENOMIC DNA]</scope>
    <source>
        <strain evidence="3 4">DSM 17294</strain>
    </source>
</reference>
<dbReference type="Proteomes" id="UP000558997">
    <property type="component" value="Unassembled WGS sequence"/>
</dbReference>
<feature type="compositionally biased region" description="Basic residues" evidence="1">
    <location>
        <begin position="21"/>
        <end position="33"/>
    </location>
</feature>
<dbReference type="Gene3D" id="2.70.70.10">
    <property type="entry name" value="Glucose Permease (Domain IIA)"/>
    <property type="match status" value="1"/>
</dbReference>
<comment type="caution">
    <text evidence="3">The sequence shown here is derived from an EMBL/GenBank/DDBJ whole genome shotgun (WGS) entry which is preliminary data.</text>
</comment>
<dbReference type="EMBL" id="JACHNF010000001">
    <property type="protein sequence ID" value="MBB5980767.1"/>
    <property type="molecule type" value="Genomic_DNA"/>
</dbReference>
<organism evidence="3 4">
    <name type="scientific">Kribbella solani</name>
    <dbReference type="NCBI Taxonomy" id="236067"/>
    <lineage>
        <taxon>Bacteria</taxon>
        <taxon>Bacillati</taxon>
        <taxon>Actinomycetota</taxon>
        <taxon>Actinomycetes</taxon>
        <taxon>Propionibacteriales</taxon>
        <taxon>Kribbellaceae</taxon>
        <taxon>Kribbella</taxon>
    </lineage>
</organism>
<name>A0A841DX04_9ACTN</name>
<evidence type="ECO:0000313" key="4">
    <source>
        <dbReference type="Proteomes" id="UP000558997"/>
    </source>
</evidence>
<accession>A0A841DX04</accession>
<evidence type="ECO:0000256" key="1">
    <source>
        <dbReference type="SAM" id="MobiDB-lite"/>
    </source>
</evidence>
<dbReference type="InterPro" id="IPR050570">
    <property type="entry name" value="Cell_wall_metabolism_enzyme"/>
</dbReference>
<dbReference type="InterPro" id="IPR011055">
    <property type="entry name" value="Dup_hybrid_motif"/>
</dbReference>
<proteinExistence type="predicted"/>
<feature type="region of interest" description="Disordered" evidence="1">
    <location>
        <begin position="1"/>
        <end position="39"/>
    </location>
</feature>
<dbReference type="InterPro" id="IPR016047">
    <property type="entry name" value="M23ase_b-sheet_dom"/>
</dbReference>
<dbReference type="SUPFAM" id="SSF51261">
    <property type="entry name" value="Duplicated hybrid motif"/>
    <property type="match status" value="1"/>
</dbReference>
<protein>
    <submittedName>
        <fullName evidence="3">Murein DD-endopeptidase MepM/ murein hydrolase activator NlpD</fullName>
    </submittedName>
</protein>
<dbReference type="AlphaFoldDB" id="A0A841DX04"/>
<dbReference type="Pfam" id="PF01551">
    <property type="entry name" value="Peptidase_M23"/>
    <property type="match status" value="1"/>
</dbReference>
<evidence type="ECO:0000313" key="3">
    <source>
        <dbReference type="EMBL" id="MBB5980767.1"/>
    </source>
</evidence>
<dbReference type="RefSeq" id="WP_319037535.1">
    <property type="nucleotide sequence ID" value="NZ_BAAAVN010000003.1"/>
</dbReference>
<keyword evidence="4" id="KW-1185">Reference proteome</keyword>
<keyword evidence="3" id="KW-0378">Hydrolase</keyword>